<dbReference type="AlphaFoldDB" id="A0A4R1YM38"/>
<keyword evidence="4" id="KW-0233">DNA recombination</keyword>
<dbReference type="RefSeq" id="WP_132696285.1">
    <property type="nucleotide sequence ID" value="NZ_SLVM01000026.1"/>
</dbReference>
<dbReference type="InterPro" id="IPR010998">
    <property type="entry name" value="Integrase_recombinase_N"/>
</dbReference>
<dbReference type="GO" id="GO:0003677">
    <property type="term" value="F:DNA binding"/>
    <property type="evidence" value="ECO:0007669"/>
    <property type="project" value="UniProtKB-UniRule"/>
</dbReference>
<dbReference type="PROSITE" id="PS51898">
    <property type="entry name" value="TYR_RECOMBINASE"/>
    <property type="match status" value="1"/>
</dbReference>
<evidence type="ECO:0000256" key="5">
    <source>
        <dbReference type="PROSITE-ProRule" id="PRU01248"/>
    </source>
</evidence>
<gene>
    <name evidence="8" type="ORF">EV216_1262</name>
</gene>
<dbReference type="OrthoDB" id="6388170at2"/>
<keyword evidence="2" id="KW-0229">DNA integration</keyword>
<evidence type="ECO:0000256" key="1">
    <source>
        <dbReference type="ARBA" id="ARBA00008857"/>
    </source>
</evidence>
<dbReference type="Proteomes" id="UP000295277">
    <property type="component" value="Unassembled WGS sequence"/>
</dbReference>
<feature type="domain" description="Core-binding (CB)" evidence="7">
    <location>
        <begin position="102"/>
        <end position="202"/>
    </location>
</feature>
<evidence type="ECO:0000256" key="4">
    <source>
        <dbReference type="ARBA" id="ARBA00023172"/>
    </source>
</evidence>
<dbReference type="InterPro" id="IPR038488">
    <property type="entry name" value="Integrase_DNA-bd_sf"/>
</dbReference>
<evidence type="ECO:0000259" key="6">
    <source>
        <dbReference type="PROSITE" id="PS51898"/>
    </source>
</evidence>
<sequence length="453" mass="48392">MPIIKIGRRTIAAIPTPERPVIWYDEALKGFGLLVRPTGSRSWIIEYRPGAGGRGVAKRRIVLGDPETMTPEQARAAAKEMLAGVHLGADPAAARAEERAADTVAELAGEWLARHVEPKRKAATATLYRAVLDTHILPAIGTRKAVSLTRQDVARLHSAIANKAKGPKKAGAKRTAPQKVRGGPIIANRALAVLKAMLSWAIDLGLLPKGSENPAVGVEAFKEKGRERFLSSEEMARLGDALSLAEGEGLPWQVDEAAPGAKHLPAPELRRVKFDAHAVAAIRLLLLTGARVREILDLEWRHVDWERGMLRLSDSKTGAKVIVLGGAALAVLDGLPRIGRYVIASTSAGTKEEKPRADVNRLWRAVCRVAGIEGTRLHDLRHSNAAVGAGAGLSLHQIGGLLGHSQASTTRRYAHLAADPQRRAADLIGNEIAAALGLGGAEVIDMAERRGRA</sequence>
<dbReference type="Pfam" id="PF13356">
    <property type="entry name" value="Arm-DNA-bind_3"/>
    <property type="match status" value="1"/>
</dbReference>
<dbReference type="InterPro" id="IPR044068">
    <property type="entry name" value="CB"/>
</dbReference>
<evidence type="ECO:0000313" key="8">
    <source>
        <dbReference type="EMBL" id="TCM78327.1"/>
    </source>
</evidence>
<dbReference type="InterPro" id="IPR011010">
    <property type="entry name" value="DNA_brk_join_enz"/>
</dbReference>
<dbReference type="Gene3D" id="1.10.443.10">
    <property type="entry name" value="Intergrase catalytic core"/>
    <property type="match status" value="1"/>
</dbReference>
<name>A0A4R1YM38_9RHOB</name>
<dbReference type="InterPro" id="IPR025166">
    <property type="entry name" value="Integrase_DNA_bind_dom"/>
</dbReference>
<dbReference type="Gene3D" id="3.30.160.390">
    <property type="entry name" value="Integrase, DNA-binding domain"/>
    <property type="match status" value="1"/>
</dbReference>
<dbReference type="SUPFAM" id="SSF56349">
    <property type="entry name" value="DNA breaking-rejoining enzymes"/>
    <property type="match status" value="1"/>
</dbReference>
<dbReference type="Pfam" id="PF00589">
    <property type="entry name" value="Phage_integrase"/>
    <property type="match status" value="1"/>
</dbReference>
<evidence type="ECO:0000256" key="3">
    <source>
        <dbReference type="ARBA" id="ARBA00023125"/>
    </source>
</evidence>
<dbReference type="PANTHER" id="PTHR30629:SF2">
    <property type="entry name" value="PROPHAGE INTEGRASE INTS-RELATED"/>
    <property type="match status" value="1"/>
</dbReference>
<keyword evidence="9" id="KW-1185">Reference proteome</keyword>
<feature type="domain" description="Tyr recombinase" evidence="6">
    <location>
        <begin position="259"/>
        <end position="426"/>
    </location>
</feature>
<comment type="similarity">
    <text evidence="1">Belongs to the 'phage' integrase family.</text>
</comment>
<dbReference type="Gene3D" id="1.10.150.130">
    <property type="match status" value="1"/>
</dbReference>
<evidence type="ECO:0000256" key="2">
    <source>
        <dbReference type="ARBA" id="ARBA00022908"/>
    </source>
</evidence>
<dbReference type="CDD" id="cd00796">
    <property type="entry name" value="INT_Rci_Hp1_C"/>
    <property type="match status" value="1"/>
</dbReference>
<proteinExistence type="inferred from homology"/>
<evidence type="ECO:0000259" key="7">
    <source>
        <dbReference type="PROSITE" id="PS51900"/>
    </source>
</evidence>
<accession>A0A4R1YM38</accession>
<dbReference type="InterPro" id="IPR013762">
    <property type="entry name" value="Integrase-like_cat_sf"/>
</dbReference>
<comment type="caution">
    <text evidence="8">The sequence shown here is derived from an EMBL/GenBank/DDBJ whole genome shotgun (WGS) entry which is preliminary data.</text>
</comment>
<dbReference type="InterPro" id="IPR002104">
    <property type="entry name" value="Integrase_catalytic"/>
</dbReference>
<dbReference type="EMBL" id="SLVM01000026">
    <property type="protein sequence ID" value="TCM78327.1"/>
    <property type="molecule type" value="Genomic_DNA"/>
</dbReference>
<organism evidence="8 9">
    <name type="scientific">Rhodovulum steppense</name>
    <dbReference type="NCBI Taxonomy" id="540251"/>
    <lineage>
        <taxon>Bacteria</taxon>
        <taxon>Pseudomonadati</taxon>
        <taxon>Pseudomonadota</taxon>
        <taxon>Alphaproteobacteria</taxon>
        <taxon>Rhodobacterales</taxon>
        <taxon>Paracoccaceae</taxon>
        <taxon>Rhodovulum</taxon>
    </lineage>
</organism>
<dbReference type="GO" id="GO:0006310">
    <property type="term" value="P:DNA recombination"/>
    <property type="evidence" value="ECO:0007669"/>
    <property type="project" value="UniProtKB-KW"/>
</dbReference>
<dbReference type="InterPro" id="IPR050808">
    <property type="entry name" value="Phage_Integrase"/>
</dbReference>
<evidence type="ECO:0000313" key="9">
    <source>
        <dbReference type="Proteomes" id="UP000295277"/>
    </source>
</evidence>
<dbReference type="PROSITE" id="PS51900">
    <property type="entry name" value="CB"/>
    <property type="match status" value="1"/>
</dbReference>
<protein>
    <submittedName>
        <fullName evidence="8">Site-specific recombinase XerD</fullName>
    </submittedName>
</protein>
<keyword evidence="3 5" id="KW-0238">DNA-binding</keyword>
<dbReference type="GO" id="GO:0015074">
    <property type="term" value="P:DNA integration"/>
    <property type="evidence" value="ECO:0007669"/>
    <property type="project" value="UniProtKB-KW"/>
</dbReference>
<dbReference type="PANTHER" id="PTHR30629">
    <property type="entry name" value="PROPHAGE INTEGRASE"/>
    <property type="match status" value="1"/>
</dbReference>
<reference evidence="8 9" key="1">
    <citation type="submission" date="2019-03" db="EMBL/GenBank/DDBJ databases">
        <title>Genomic Encyclopedia of Type Strains, Phase IV (KMG-IV): sequencing the most valuable type-strain genomes for metagenomic binning, comparative biology and taxonomic classification.</title>
        <authorList>
            <person name="Goeker M."/>
        </authorList>
    </citation>
    <scope>NUCLEOTIDE SEQUENCE [LARGE SCALE GENOMIC DNA]</scope>
    <source>
        <strain evidence="8 9">DSM 21153</strain>
    </source>
</reference>